<name>A0ABV3QXZ0_9HYPH</name>
<keyword evidence="2" id="KW-1185">Reference proteome</keyword>
<dbReference type="EMBL" id="JBFOCI010000002">
    <property type="protein sequence ID" value="MEW9805924.1"/>
    <property type="molecule type" value="Genomic_DNA"/>
</dbReference>
<reference evidence="1 2" key="1">
    <citation type="submission" date="2024-06" db="EMBL/GenBank/DDBJ databases">
        <authorList>
            <person name="Tuo L."/>
        </authorList>
    </citation>
    <scope>NUCLEOTIDE SEQUENCE [LARGE SCALE GENOMIC DNA]</scope>
    <source>
        <strain evidence="1 2">ZMM04-5</strain>
    </source>
</reference>
<sequence>MEVLTEDHEPSLGQEGTWTDAGIMYDLEEDKADEEPALGATEAFNQECAWKGVDLSLSDGEGEPYLGWAEHHGRGVIPGENFQDREVEFEDEGAQCDDEGVIEGDTFI</sequence>
<dbReference type="RefSeq" id="WP_367723002.1">
    <property type="nucleotide sequence ID" value="NZ_JBFOCI010000002.1"/>
</dbReference>
<organism evidence="1 2">
    <name type="scientific">Mesorhizobium marinum</name>
    <dbReference type="NCBI Taxonomy" id="3228790"/>
    <lineage>
        <taxon>Bacteria</taxon>
        <taxon>Pseudomonadati</taxon>
        <taxon>Pseudomonadota</taxon>
        <taxon>Alphaproteobacteria</taxon>
        <taxon>Hyphomicrobiales</taxon>
        <taxon>Phyllobacteriaceae</taxon>
        <taxon>Mesorhizobium</taxon>
    </lineage>
</organism>
<proteinExistence type="predicted"/>
<accession>A0ABV3QXZ0</accession>
<gene>
    <name evidence="1" type="ORF">ABUE31_08020</name>
</gene>
<evidence type="ECO:0000313" key="2">
    <source>
        <dbReference type="Proteomes" id="UP001556196"/>
    </source>
</evidence>
<dbReference type="Proteomes" id="UP001556196">
    <property type="component" value="Unassembled WGS sequence"/>
</dbReference>
<comment type="caution">
    <text evidence="1">The sequence shown here is derived from an EMBL/GenBank/DDBJ whole genome shotgun (WGS) entry which is preliminary data.</text>
</comment>
<protein>
    <submittedName>
        <fullName evidence="1">Uncharacterized protein</fullName>
    </submittedName>
</protein>
<evidence type="ECO:0000313" key="1">
    <source>
        <dbReference type="EMBL" id="MEW9805924.1"/>
    </source>
</evidence>